<dbReference type="EMBL" id="JADIKM010000003">
    <property type="protein sequence ID" value="MFK2905018.1"/>
    <property type="molecule type" value="Genomic_DNA"/>
</dbReference>
<gene>
    <name evidence="1" type="ORF">ISP17_13735</name>
</gene>
<keyword evidence="2" id="KW-1185">Reference proteome</keyword>
<dbReference type="RefSeq" id="WP_404634067.1">
    <property type="nucleotide sequence ID" value="NZ_JADIKM010000003.1"/>
</dbReference>
<proteinExistence type="predicted"/>
<evidence type="ECO:0008006" key="3">
    <source>
        <dbReference type="Google" id="ProtNLM"/>
    </source>
</evidence>
<protein>
    <recommendedName>
        <fullName evidence="3">Phage head morphogenesis domain-containing protein</fullName>
    </recommendedName>
</protein>
<organism evidence="1 2">
    <name type="scientific">Dyella ginsengisoli</name>
    <dbReference type="NCBI Taxonomy" id="363848"/>
    <lineage>
        <taxon>Bacteria</taxon>
        <taxon>Pseudomonadati</taxon>
        <taxon>Pseudomonadota</taxon>
        <taxon>Gammaproteobacteria</taxon>
        <taxon>Lysobacterales</taxon>
        <taxon>Rhodanobacteraceae</taxon>
        <taxon>Dyella</taxon>
    </lineage>
</organism>
<evidence type="ECO:0000313" key="2">
    <source>
        <dbReference type="Proteomes" id="UP001620460"/>
    </source>
</evidence>
<reference evidence="1 2" key="1">
    <citation type="submission" date="2020-10" db="EMBL/GenBank/DDBJ databases">
        <title>Phylogeny of dyella-like bacteria.</title>
        <authorList>
            <person name="Fu J."/>
        </authorList>
    </citation>
    <scope>NUCLEOTIDE SEQUENCE [LARGE SCALE GENOMIC DNA]</scope>
    <source>
        <strain evidence="1 2">Gsoil3046</strain>
    </source>
</reference>
<dbReference type="Proteomes" id="UP001620460">
    <property type="component" value="Unassembled WGS sequence"/>
</dbReference>
<comment type="caution">
    <text evidence="1">The sequence shown here is derived from an EMBL/GenBank/DDBJ whole genome shotgun (WGS) entry which is preliminary data.</text>
</comment>
<name>A0ABW8JVX4_9GAMM</name>
<evidence type="ECO:0000313" key="1">
    <source>
        <dbReference type="EMBL" id="MFK2905018.1"/>
    </source>
</evidence>
<sequence length="720" mass="78670">MNILPRTWFAGRKSNDIGSSAVARAGMALGPWSEQINGFVPRQNNPWFFEALRESLGVLDGAINRLVTVDGLLAVEGGNDKLVQAIQTGLLDSIPVSDLQGGMHAFYSGQGNELYEQGFTVGEMVFDRRGRELIGLRVADSKGVLFHRDVDTGQLQTWYLPPLPNAAGRKDGTDAMETVLRNSGRTLNAQLIQGKGYTMIDPNRMVYAAFNPENDQPYGVSLLRSIEFVGQILLKMHNATGQAWERFGDPVFHVNYKTKNRTLKDAALESRRKTLAGSLQSALNIKRSGNSADFVTAVGADDDVSVSIIGGDGKVLNIEMPARHMLEQILAKTSLPAWMLGMQFSTAERMADNQAEVVLQESKTRFEARKHGLNRVVETWLRGRGLTWKPGDWQLVQRLPNLRDELKRAQAAFLNAQTAMMAANGGKAPAAPAGTDPQSDPSAKHYGALDELDPVVRDALYRLVGKQAPHVHKSSGGEQWAIDDPELPRLTTAAVAAAQAAWVQLADDTIAALSLPATKAPGDVFVWDAATMLQKLLNLQSDFIIRNSRGDSALAKLVFEIWQRGLTETLANATPTETTDMLVTQARERYSAALPDSLQSALQKTTVREYEQGIVKALQEGTYNGTKPTEVARQLRKQFGNANYNWERLATSEMVASHADGEEEALKASSIAKYDWLVSPDACSICVGIQKNGPYLVGAGPKPMRDSHPMCACAITAHYD</sequence>
<accession>A0ABW8JVX4</accession>